<protein>
    <submittedName>
        <fullName evidence="5">Retinol dehydrogenase-related protein</fullName>
    </submittedName>
</protein>
<feature type="compositionally biased region" description="Acidic residues" evidence="2">
    <location>
        <begin position="468"/>
        <end position="496"/>
    </location>
</feature>
<keyword evidence="3" id="KW-0472">Membrane</keyword>
<evidence type="ECO:0000256" key="4">
    <source>
        <dbReference type="SAM" id="SignalP"/>
    </source>
</evidence>
<feature type="region of interest" description="Disordered" evidence="2">
    <location>
        <begin position="446"/>
        <end position="521"/>
    </location>
</feature>
<keyword evidence="4" id="KW-0732">Signal</keyword>
<dbReference type="PANTHER" id="PTHR43157">
    <property type="entry name" value="PHOSPHATIDYLINOSITOL-GLYCAN BIOSYNTHESIS CLASS F PROTEIN-RELATED"/>
    <property type="match status" value="1"/>
</dbReference>
<dbReference type="InterPro" id="IPR002347">
    <property type="entry name" value="SDR_fam"/>
</dbReference>
<keyword evidence="6" id="KW-1185">Reference proteome</keyword>
<reference evidence="5" key="1">
    <citation type="submission" date="2023-06" db="EMBL/GenBank/DDBJ databases">
        <title>Survivors Of The Sea: Transcriptome response of Skeletonema marinoi to long-term dormancy.</title>
        <authorList>
            <person name="Pinder M.I.M."/>
            <person name="Kourtchenko O."/>
            <person name="Robertson E.K."/>
            <person name="Larsson T."/>
            <person name="Maumus F."/>
            <person name="Osuna-Cruz C.M."/>
            <person name="Vancaester E."/>
            <person name="Stenow R."/>
            <person name="Vandepoele K."/>
            <person name="Ploug H."/>
            <person name="Bruchert V."/>
            <person name="Godhe A."/>
            <person name="Topel M."/>
        </authorList>
    </citation>
    <scope>NUCLEOTIDE SEQUENCE</scope>
    <source>
        <strain evidence="5">R05AC</strain>
    </source>
</reference>
<dbReference type="SUPFAM" id="SSF51735">
    <property type="entry name" value="NAD(P)-binding Rossmann-fold domains"/>
    <property type="match status" value="1"/>
</dbReference>
<dbReference type="GO" id="GO:0016491">
    <property type="term" value="F:oxidoreductase activity"/>
    <property type="evidence" value="ECO:0007669"/>
    <property type="project" value="UniProtKB-KW"/>
</dbReference>
<evidence type="ECO:0000256" key="1">
    <source>
        <dbReference type="ARBA" id="ARBA00023002"/>
    </source>
</evidence>
<comment type="caution">
    <text evidence="5">The sequence shown here is derived from an EMBL/GenBank/DDBJ whole genome shotgun (WGS) entry which is preliminary data.</text>
</comment>
<feature type="compositionally biased region" description="Basic and acidic residues" evidence="2">
    <location>
        <begin position="510"/>
        <end position="521"/>
    </location>
</feature>
<accession>A0AAD9D8I6</accession>
<dbReference type="Pfam" id="PF00106">
    <property type="entry name" value="adh_short"/>
    <property type="match status" value="1"/>
</dbReference>
<proteinExistence type="predicted"/>
<name>A0AAD9D8I6_9STRA</name>
<sequence>MRTNNIIFLSSLCVSVSGWGLLPPPPLVALKRSKSLCKKCLLPPPPLVALKKSKQLICKKKKKRNNLKKKLILGGVAAAGLGLGGVVAVGGAAVALNQLNNGVVYEPEAGSLNDQVVLITGASSGLGLESAKRLAAAGATVVLTSRTKSKGEQAVEDVKSYLTDKGMYDAKLYSLELDLDDLGQVRQFPESFKELGLGDVSILMNNAGVMAIPSKELTKDGFERTFQSNHLGHFVLTASMFPYLSRDGAKVINVASSAANFAAPGLDIDNLNGERSYAPWSSYGQSKLANILFTNELQKKADAAGLNWLTAVSLHPGVVNTDLWRYIVGEDKFQEMKETDSLSIESLALSATSLFTKTPEQGANNQVFLAAGADGKLVKGAYYDDMKLKDKLGFMKDEDKAASLWEISEDYAGLTFDLTGLDEAVDDEVVEEAIEEAVISVLEDSVEEAAEADTPSEDETTEGSVSDATEEAEEEEEDETETEASLEDDSSEENESEVTKEEKIEEEEQDEKKEENDSSSS</sequence>
<feature type="signal peptide" evidence="4">
    <location>
        <begin position="1"/>
        <end position="18"/>
    </location>
</feature>
<keyword evidence="1" id="KW-0560">Oxidoreductase</keyword>
<feature type="transmembrane region" description="Helical" evidence="3">
    <location>
        <begin position="71"/>
        <end position="96"/>
    </location>
</feature>
<dbReference type="AlphaFoldDB" id="A0AAD9D8I6"/>
<dbReference type="PRINTS" id="PR00081">
    <property type="entry name" value="GDHRDH"/>
</dbReference>
<keyword evidence="3" id="KW-1133">Transmembrane helix</keyword>
<evidence type="ECO:0000313" key="5">
    <source>
        <dbReference type="EMBL" id="KAK1737997.1"/>
    </source>
</evidence>
<dbReference type="InterPro" id="IPR036291">
    <property type="entry name" value="NAD(P)-bd_dom_sf"/>
</dbReference>
<evidence type="ECO:0000256" key="2">
    <source>
        <dbReference type="SAM" id="MobiDB-lite"/>
    </source>
</evidence>
<feature type="compositionally biased region" description="Acidic residues" evidence="2">
    <location>
        <begin position="446"/>
        <end position="461"/>
    </location>
</feature>
<dbReference type="Gene3D" id="3.40.50.720">
    <property type="entry name" value="NAD(P)-binding Rossmann-like Domain"/>
    <property type="match status" value="1"/>
</dbReference>
<dbReference type="EMBL" id="JATAAI010000022">
    <property type="protein sequence ID" value="KAK1737997.1"/>
    <property type="molecule type" value="Genomic_DNA"/>
</dbReference>
<dbReference type="PRINTS" id="PR00080">
    <property type="entry name" value="SDRFAMILY"/>
</dbReference>
<evidence type="ECO:0000256" key="3">
    <source>
        <dbReference type="SAM" id="Phobius"/>
    </source>
</evidence>
<dbReference type="PANTHER" id="PTHR43157:SF31">
    <property type="entry name" value="PHOSPHATIDYLINOSITOL-GLYCAN BIOSYNTHESIS CLASS F PROTEIN"/>
    <property type="match status" value="1"/>
</dbReference>
<gene>
    <name evidence="5" type="ORF">QTG54_011291</name>
</gene>
<dbReference type="Proteomes" id="UP001224775">
    <property type="component" value="Unassembled WGS sequence"/>
</dbReference>
<feature type="chain" id="PRO_5042176453" evidence="4">
    <location>
        <begin position="19"/>
        <end position="521"/>
    </location>
</feature>
<organism evidence="5 6">
    <name type="scientific">Skeletonema marinoi</name>
    <dbReference type="NCBI Taxonomy" id="267567"/>
    <lineage>
        <taxon>Eukaryota</taxon>
        <taxon>Sar</taxon>
        <taxon>Stramenopiles</taxon>
        <taxon>Ochrophyta</taxon>
        <taxon>Bacillariophyta</taxon>
        <taxon>Coscinodiscophyceae</taxon>
        <taxon>Thalassiosirophycidae</taxon>
        <taxon>Thalassiosirales</taxon>
        <taxon>Skeletonemataceae</taxon>
        <taxon>Skeletonema</taxon>
        <taxon>Skeletonema marinoi-dohrnii complex</taxon>
    </lineage>
</organism>
<evidence type="ECO:0000313" key="6">
    <source>
        <dbReference type="Proteomes" id="UP001224775"/>
    </source>
</evidence>
<keyword evidence="3" id="KW-0812">Transmembrane</keyword>